<dbReference type="InterPro" id="IPR001789">
    <property type="entry name" value="Sig_transdc_resp-reg_receiver"/>
</dbReference>
<dbReference type="SUPFAM" id="SSF46894">
    <property type="entry name" value="C-terminal effector domain of the bipartite response regulators"/>
    <property type="match status" value="1"/>
</dbReference>
<dbReference type="CDD" id="cd17535">
    <property type="entry name" value="REC_NarL-like"/>
    <property type="match status" value="1"/>
</dbReference>
<sequence>MNDATINPITLMIADDHQLFADGLHSILSEQGDFKVIGKAANGKEILHLLNHSLSDILIIDLNMPVLDGEIASEKISRLFPSVKIIVLSMYYTTNLAIRLKEMGVKAFIKKDTDAQSLFKIIKDVAQGNTYFQKLKPEIQEVNSFDDDDNFQKKHNLTYRELEILQLISETYSSSQIADKLCISIYTVDTHRKNMIQKLNVNGKTGLIKFAIENKR</sequence>
<dbReference type="InterPro" id="IPR058245">
    <property type="entry name" value="NreC/VraR/RcsB-like_REC"/>
</dbReference>
<name>A0A4U1CUV7_9SPHI</name>
<dbReference type="GO" id="GO:0003677">
    <property type="term" value="F:DNA binding"/>
    <property type="evidence" value="ECO:0007669"/>
    <property type="project" value="UniProtKB-KW"/>
</dbReference>
<dbReference type="Pfam" id="PF00072">
    <property type="entry name" value="Response_reg"/>
    <property type="match status" value="1"/>
</dbReference>
<dbReference type="InterPro" id="IPR011006">
    <property type="entry name" value="CheY-like_superfamily"/>
</dbReference>
<feature type="domain" description="Response regulatory" evidence="5">
    <location>
        <begin position="10"/>
        <end position="126"/>
    </location>
</feature>
<dbReference type="PROSITE" id="PS50043">
    <property type="entry name" value="HTH_LUXR_2"/>
    <property type="match status" value="1"/>
</dbReference>
<evidence type="ECO:0000259" key="4">
    <source>
        <dbReference type="PROSITE" id="PS50043"/>
    </source>
</evidence>
<organism evidence="6 7">
    <name type="scientific">Pedobacter polaris</name>
    <dbReference type="NCBI Taxonomy" id="2571273"/>
    <lineage>
        <taxon>Bacteria</taxon>
        <taxon>Pseudomonadati</taxon>
        <taxon>Bacteroidota</taxon>
        <taxon>Sphingobacteriia</taxon>
        <taxon>Sphingobacteriales</taxon>
        <taxon>Sphingobacteriaceae</taxon>
        <taxon>Pedobacter</taxon>
    </lineage>
</organism>
<dbReference type="PANTHER" id="PTHR45566:SF2">
    <property type="entry name" value="NARL SUBFAMILY"/>
    <property type="match status" value="1"/>
</dbReference>
<accession>A0A4U1CUV7</accession>
<dbReference type="AlphaFoldDB" id="A0A4U1CUV7"/>
<evidence type="ECO:0000256" key="2">
    <source>
        <dbReference type="ARBA" id="ARBA00023125"/>
    </source>
</evidence>
<reference evidence="6 7" key="1">
    <citation type="submission" date="2019-04" db="EMBL/GenBank/DDBJ databases">
        <title>Pedobacter sp. RP-3-22 sp. nov., isolated from Arctic soil.</title>
        <authorList>
            <person name="Dahal R.H."/>
            <person name="Kim D.-U."/>
        </authorList>
    </citation>
    <scope>NUCLEOTIDE SEQUENCE [LARGE SCALE GENOMIC DNA]</scope>
    <source>
        <strain evidence="6 7">RP-3-22</strain>
    </source>
</reference>
<dbReference type="OrthoDB" id="9797341at2"/>
<keyword evidence="7" id="KW-1185">Reference proteome</keyword>
<keyword evidence="2" id="KW-0238">DNA-binding</keyword>
<dbReference type="GO" id="GO:0006355">
    <property type="term" value="P:regulation of DNA-templated transcription"/>
    <property type="evidence" value="ECO:0007669"/>
    <property type="project" value="InterPro"/>
</dbReference>
<protein>
    <submittedName>
        <fullName evidence="6">Response regulator transcription factor</fullName>
    </submittedName>
</protein>
<dbReference type="PROSITE" id="PS50110">
    <property type="entry name" value="RESPONSE_REGULATORY"/>
    <property type="match status" value="1"/>
</dbReference>
<feature type="modified residue" description="4-aspartylphosphate" evidence="3">
    <location>
        <position position="61"/>
    </location>
</feature>
<dbReference type="Pfam" id="PF00196">
    <property type="entry name" value="GerE"/>
    <property type="match status" value="1"/>
</dbReference>
<dbReference type="PANTHER" id="PTHR45566">
    <property type="entry name" value="HTH-TYPE TRANSCRIPTIONAL REGULATOR YHJB-RELATED"/>
    <property type="match status" value="1"/>
</dbReference>
<dbReference type="InterPro" id="IPR051015">
    <property type="entry name" value="EvgA-like"/>
</dbReference>
<dbReference type="RefSeq" id="WP_136838799.1">
    <property type="nucleotide sequence ID" value="NZ_SWBR01000001.1"/>
</dbReference>
<dbReference type="Gene3D" id="3.40.50.2300">
    <property type="match status" value="1"/>
</dbReference>
<feature type="domain" description="HTH luxR-type" evidence="4">
    <location>
        <begin position="150"/>
        <end position="215"/>
    </location>
</feature>
<dbReference type="SMART" id="SM00448">
    <property type="entry name" value="REC"/>
    <property type="match status" value="1"/>
</dbReference>
<evidence type="ECO:0000313" key="6">
    <source>
        <dbReference type="EMBL" id="TKC12674.1"/>
    </source>
</evidence>
<evidence type="ECO:0000259" key="5">
    <source>
        <dbReference type="PROSITE" id="PS50110"/>
    </source>
</evidence>
<dbReference type="EMBL" id="SWBR01000001">
    <property type="protein sequence ID" value="TKC12674.1"/>
    <property type="molecule type" value="Genomic_DNA"/>
</dbReference>
<dbReference type="GO" id="GO:0000160">
    <property type="term" value="P:phosphorelay signal transduction system"/>
    <property type="evidence" value="ECO:0007669"/>
    <property type="project" value="InterPro"/>
</dbReference>
<proteinExistence type="predicted"/>
<dbReference type="CDD" id="cd06170">
    <property type="entry name" value="LuxR_C_like"/>
    <property type="match status" value="1"/>
</dbReference>
<dbReference type="InterPro" id="IPR016032">
    <property type="entry name" value="Sig_transdc_resp-reg_C-effctor"/>
</dbReference>
<dbReference type="PRINTS" id="PR00038">
    <property type="entry name" value="HTHLUXR"/>
</dbReference>
<dbReference type="SMART" id="SM00421">
    <property type="entry name" value="HTH_LUXR"/>
    <property type="match status" value="1"/>
</dbReference>
<evidence type="ECO:0000256" key="1">
    <source>
        <dbReference type="ARBA" id="ARBA00022553"/>
    </source>
</evidence>
<comment type="caution">
    <text evidence="6">The sequence shown here is derived from an EMBL/GenBank/DDBJ whole genome shotgun (WGS) entry which is preliminary data.</text>
</comment>
<dbReference type="Proteomes" id="UP000309488">
    <property type="component" value="Unassembled WGS sequence"/>
</dbReference>
<evidence type="ECO:0000313" key="7">
    <source>
        <dbReference type="Proteomes" id="UP000309488"/>
    </source>
</evidence>
<evidence type="ECO:0000256" key="3">
    <source>
        <dbReference type="PROSITE-ProRule" id="PRU00169"/>
    </source>
</evidence>
<keyword evidence="1 3" id="KW-0597">Phosphoprotein</keyword>
<gene>
    <name evidence="6" type="ORF">FA048_03380</name>
</gene>
<dbReference type="SUPFAM" id="SSF52172">
    <property type="entry name" value="CheY-like"/>
    <property type="match status" value="1"/>
</dbReference>
<dbReference type="InterPro" id="IPR000792">
    <property type="entry name" value="Tscrpt_reg_LuxR_C"/>
</dbReference>